<dbReference type="InterPro" id="IPR033116">
    <property type="entry name" value="TRYPSIN_SER"/>
</dbReference>
<evidence type="ECO:0000313" key="11">
    <source>
        <dbReference type="Proteomes" id="UP000075920"/>
    </source>
</evidence>
<evidence type="ECO:0000256" key="2">
    <source>
        <dbReference type="ARBA" id="ARBA00022670"/>
    </source>
</evidence>
<dbReference type="InterPro" id="IPR001314">
    <property type="entry name" value="Peptidase_S1A"/>
</dbReference>
<dbReference type="PROSITE" id="PS00134">
    <property type="entry name" value="TRYPSIN_HIS"/>
    <property type="match status" value="1"/>
</dbReference>
<keyword evidence="2 8" id="KW-0645">Protease</keyword>
<keyword evidence="11" id="KW-1185">Reference proteome</keyword>
<dbReference type="FunFam" id="2.40.10.10:FF:000036">
    <property type="entry name" value="Trypsin beta"/>
    <property type="match status" value="1"/>
</dbReference>
<dbReference type="SMART" id="SM00020">
    <property type="entry name" value="Tryp_SPc"/>
    <property type="match status" value="1"/>
</dbReference>
<dbReference type="SUPFAM" id="SSF50494">
    <property type="entry name" value="Trypsin-like serine proteases"/>
    <property type="match status" value="1"/>
</dbReference>
<protein>
    <recommendedName>
        <fullName evidence="9">Peptidase S1 domain-containing protein</fullName>
    </recommendedName>
</protein>
<evidence type="ECO:0000256" key="5">
    <source>
        <dbReference type="ARBA" id="ARBA00022825"/>
    </source>
</evidence>
<evidence type="ECO:0000313" key="10">
    <source>
        <dbReference type="EnsemblMetazoa" id="AMIN007643-PA"/>
    </source>
</evidence>
<evidence type="ECO:0000256" key="4">
    <source>
        <dbReference type="ARBA" id="ARBA00022801"/>
    </source>
</evidence>
<dbReference type="AlphaFoldDB" id="A0A182WBB5"/>
<dbReference type="GO" id="GO:0005576">
    <property type="term" value="C:extracellular region"/>
    <property type="evidence" value="ECO:0007669"/>
    <property type="project" value="UniProtKB-SubCell"/>
</dbReference>
<comment type="similarity">
    <text evidence="7">Belongs to the peptidase S1 family. CLIP subfamily.</text>
</comment>
<evidence type="ECO:0000256" key="7">
    <source>
        <dbReference type="ARBA" id="ARBA00024195"/>
    </source>
</evidence>
<dbReference type="GO" id="GO:0006508">
    <property type="term" value="P:proteolysis"/>
    <property type="evidence" value="ECO:0007669"/>
    <property type="project" value="UniProtKB-KW"/>
</dbReference>
<dbReference type="PROSITE" id="PS00135">
    <property type="entry name" value="TRYPSIN_SER"/>
    <property type="match status" value="1"/>
</dbReference>
<name>A0A182WBB5_9DIPT</name>
<evidence type="ECO:0000256" key="3">
    <source>
        <dbReference type="ARBA" id="ARBA00022757"/>
    </source>
</evidence>
<feature type="domain" description="Peptidase S1" evidence="9">
    <location>
        <begin position="81"/>
        <end position="305"/>
    </location>
</feature>
<dbReference type="PANTHER" id="PTHR24276:SF91">
    <property type="entry name" value="AT26814P-RELATED"/>
    <property type="match status" value="1"/>
</dbReference>
<dbReference type="FunFam" id="2.40.10.10:FF:000163">
    <property type="entry name" value="AGAP001251-PA"/>
    <property type="match status" value="1"/>
</dbReference>
<dbReference type="InterPro" id="IPR043504">
    <property type="entry name" value="Peptidase_S1_PA_chymotrypsin"/>
</dbReference>
<dbReference type="Proteomes" id="UP000075920">
    <property type="component" value="Unassembled WGS sequence"/>
</dbReference>
<dbReference type="PROSITE" id="PS50240">
    <property type="entry name" value="TRYPSIN_DOM"/>
    <property type="match status" value="1"/>
</dbReference>
<evidence type="ECO:0000256" key="1">
    <source>
        <dbReference type="ARBA" id="ARBA00004239"/>
    </source>
</evidence>
<dbReference type="EnsemblMetazoa" id="AMIN007643-RA">
    <property type="protein sequence ID" value="AMIN007643-PA"/>
    <property type="gene ID" value="AMIN007643"/>
</dbReference>
<keyword evidence="5 8" id="KW-0720">Serine protease</keyword>
<dbReference type="GO" id="GO:0007586">
    <property type="term" value="P:digestion"/>
    <property type="evidence" value="ECO:0007669"/>
    <property type="project" value="UniProtKB-KW"/>
</dbReference>
<dbReference type="InterPro" id="IPR001254">
    <property type="entry name" value="Trypsin_dom"/>
</dbReference>
<evidence type="ECO:0000256" key="6">
    <source>
        <dbReference type="ARBA" id="ARBA00023157"/>
    </source>
</evidence>
<dbReference type="VEuPathDB" id="VectorBase:AMIN007643"/>
<evidence type="ECO:0000256" key="8">
    <source>
        <dbReference type="RuleBase" id="RU363034"/>
    </source>
</evidence>
<comment type="subcellular location">
    <subcellularLocation>
        <location evidence="1">Secreted</location>
        <location evidence="1">Extracellular space</location>
    </subcellularLocation>
</comment>
<organism evidence="10 11">
    <name type="scientific">Anopheles minimus</name>
    <dbReference type="NCBI Taxonomy" id="112268"/>
    <lineage>
        <taxon>Eukaryota</taxon>
        <taxon>Metazoa</taxon>
        <taxon>Ecdysozoa</taxon>
        <taxon>Arthropoda</taxon>
        <taxon>Hexapoda</taxon>
        <taxon>Insecta</taxon>
        <taxon>Pterygota</taxon>
        <taxon>Neoptera</taxon>
        <taxon>Endopterygota</taxon>
        <taxon>Diptera</taxon>
        <taxon>Nematocera</taxon>
        <taxon>Culicoidea</taxon>
        <taxon>Culicidae</taxon>
        <taxon>Anophelinae</taxon>
        <taxon>Anopheles</taxon>
    </lineage>
</organism>
<accession>A0A182WBB5</accession>
<sequence length="306" mass="32211">RSCIEREYLSRIRPSTVRFCSVVYNSRSHIKGNSMAMKSLFVVALLIGSCLAGWEEDQYLAYRRLPRGLVLPVAPPTNGRIVGGFEANIANFPYQLSLRQNGAHICGASVISSNFALSAAHCTFPAPPVTAITLRGGSTDRTAGGIVFQAAEIINHPSYSDGSLDFDVCVIRITTSFVGANIAPVPLAPEGTDYPAGTRTVVSGWGLTSAIGALPINLMAVDLPLISQESCRGVWGAASVTDNMICASEPGRDACNGDSGGPLTNNGRQIGIVSWGSPLCLGNLPGVYARVAAPSIRAFIRDNANV</sequence>
<dbReference type="Pfam" id="PF00089">
    <property type="entry name" value="Trypsin"/>
    <property type="match status" value="1"/>
</dbReference>
<dbReference type="Gene3D" id="2.40.10.10">
    <property type="entry name" value="Trypsin-like serine proteases"/>
    <property type="match status" value="2"/>
</dbReference>
<dbReference type="InterPro" id="IPR018114">
    <property type="entry name" value="TRYPSIN_HIS"/>
</dbReference>
<dbReference type="STRING" id="112268.A0A182WBB5"/>
<dbReference type="GO" id="GO:0004252">
    <property type="term" value="F:serine-type endopeptidase activity"/>
    <property type="evidence" value="ECO:0007669"/>
    <property type="project" value="InterPro"/>
</dbReference>
<dbReference type="InterPro" id="IPR050430">
    <property type="entry name" value="Peptidase_S1"/>
</dbReference>
<keyword evidence="6" id="KW-1015">Disulfide bond</keyword>
<reference evidence="10" key="2">
    <citation type="submission" date="2020-05" db="UniProtKB">
        <authorList>
            <consortium name="EnsemblMetazoa"/>
        </authorList>
    </citation>
    <scope>IDENTIFICATION</scope>
    <source>
        <strain evidence="10">MINIMUS1</strain>
    </source>
</reference>
<keyword evidence="3" id="KW-0222">Digestion</keyword>
<reference evidence="11" key="1">
    <citation type="submission" date="2013-03" db="EMBL/GenBank/DDBJ databases">
        <title>The Genome Sequence of Anopheles minimus MINIMUS1.</title>
        <authorList>
            <consortium name="The Broad Institute Genomics Platform"/>
            <person name="Neafsey D.E."/>
            <person name="Walton C."/>
            <person name="Walker B."/>
            <person name="Young S.K."/>
            <person name="Zeng Q."/>
            <person name="Gargeya S."/>
            <person name="Fitzgerald M."/>
            <person name="Haas B."/>
            <person name="Abouelleil A."/>
            <person name="Allen A.W."/>
            <person name="Alvarado L."/>
            <person name="Arachchi H.M."/>
            <person name="Berlin A.M."/>
            <person name="Chapman S.B."/>
            <person name="Gainer-Dewar J."/>
            <person name="Goldberg J."/>
            <person name="Griggs A."/>
            <person name="Gujja S."/>
            <person name="Hansen M."/>
            <person name="Howarth C."/>
            <person name="Imamovic A."/>
            <person name="Ireland A."/>
            <person name="Larimer J."/>
            <person name="McCowan C."/>
            <person name="Murphy C."/>
            <person name="Pearson M."/>
            <person name="Poon T.W."/>
            <person name="Priest M."/>
            <person name="Roberts A."/>
            <person name="Saif S."/>
            <person name="Shea T."/>
            <person name="Sisk P."/>
            <person name="Sykes S."/>
            <person name="Wortman J."/>
            <person name="Nusbaum C."/>
            <person name="Birren B."/>
        </authorList>
    </citation>
    <scope>NUCLEOTIDE SEQUENCE [LARGE SCALE GENOMIC DNA]</scope>
    <source>
        <strain evidence="11">MINIMUS1</strain>
    </source>
</reference>
<keyword evidence="4 8" id="KW-0378">Hydrolase</keyword>
<dbReference type="PANTHER" id="PTHR24276">
    <property type="entry name" value="POLYSERASE-RELATED"/>
    <property type="match status" value="1"/>
</dbReference>
<dbReference type="PRINTS" id="PR00722">
    <property type="entry name" value="CHYMOTRYPSIN"/>
</dbReference>
<evidence type="ECO:0000259" key="9">
    <source>
        <dbReference type="PROSITE" id="PS50240"/>
    </source>
</evidence>
<dbReference type="CDD" id="cd00190">
    <property type="entry name" value="Tryp_SPc"/>
    <property type="match status" value="1"/>
</dbReference>
<dbReference type="InterPro" id="IPR009003">
    <property type="entry name" value="Peptidase_S1_PA"/>
</dbReference>
<proteinExistence type="inferred from homology"/>